<evidence type="ECO:0000313" key="2">
    <source>
        <dbReference type="EMBL" id="RHZ89133.1"/>
    </source>
</evidence>
<accession>A0A397JW98</accession>
<proteinExistence type="predicted"/>
<keyword evidence="3" id="KW-1185">Reference proteome</keyword>
<sequence>MNKLQADITYKQIITDENNENEQIDEQDDKENLLYESKNSFISEDINEEIEIINIEEKEKKSMDKLEEIDNDETENITHSAIDLNAK</sequence>
<dbReference type="EMBL" id="PQFF01000016">
    <property type="protein sequence ID" value="RHZ89133.1"/>
    <property type="molecule type" value="Genomic_DNA"/>
</dbReference>
<reference evidence="2 3" key="1">
    <citation type="submission" date="2018-08" db="EMBL/GenBank/DDBJ databases">
        <title>Genome and evolution of the arbuscular mycorrhizal fungus Diversispora epigaea (formerly Glomus versiforme) and its bacterial endosymbionts.</title>
        <authorList>
            <person name="Sun X."/>
            <person name="Fei Z."/>
            <person name="Harrison M."/>
        </authorList>
    </citation>
    <scope>NUCLEOTIDE SEQUENCE [LARGE SCALE GENOMIC DNA]</scope>
    <source>
        <strain evidence="2 3">IT104</strain>
    </source>
</reference>
<dbReference type="AlphaFoldDB" id="A0A397JW98"/>
<evidence type="ECO:0000313" key="3">
    <source>
        <dbReference type="Proteomes" id="UP000266861"/>
    </source>
</evidence>
<gene>
    <name evidence="2" type="ORF">Glove_18g116</name>
</gene>
<name>A0A397JW98_9GLOM</name>
<organism evidence="2 3">
    <name type="scientific">Diversispora epigaea</name>
    <dbReference type="NCBI Taxonomy" id="1348612"/>
    <lineage>
        <taxon>Eukaryota</taxon>
        <taxon>Fungi</taxon>
        <taxon>Fungi incertae sedis</taxon>
        <taxon>Mucoromycota</taxon>
        <taxon>Glomeromycotina</taxon>
        <taxon>Glomeromycetes</taxon>
        <taxon>Diversisporales</taxon>
        <taxon>Diversisporaceae</taxon>
        <taxon>Diversispora</taxon>
    </lineage>
</organism>
<protein>
    <submittedName>
        <fullName evidence="2">Uncharacterized protein</fullName>
    </submittedName>
</protein>
<dbReference type="Proteomes" id="UP000266861">
    <property type="component" value="Unassembled WGS sequence"/>
</dbReference>
<comment type="caution">
    <text evidence="2">The sequence shown here is derived from an EMBL/GenBank/DDBJ whole genome shotgun (WGS) entry which is preliminary data.</text>
</comment>
<feature type="region of interest" description="Disordered" evidence="1">
    <location>
        <begin position="68"/>
        <end position="87"/>
    </location>
</feature>
<evidence type="ECO:0000256" key="1">
    <source>
        <dbReference type="SAM" id="MobiDB-lite"/>
    </source>
</evidence>